<dbReference type="Pfam" id="PF20978">
    <property type="entry name" value="Gta3"/>
    <property type="match status" value="1"/>
</dbReference>
<reference evidence="3 4" key="1">
    <citation type="submission" date="2014-02" db="EMBL/GenBank/DDBJ databases">
        <title>The genome sequence of the entomopathogenic fungus Metarhizium robertsii ARSEF 2575.</title>
        <authorList>
            <person name="Giuliano Garisto Donzelli B."/>
            <person name="Roe B.A."/>
            <person name="Macmil S.L."/>
            <person name="Krasnoff S.B."/>
            <person name="Gibson D.M."/>
        </authorList>
    </citation>
    <scope>NUCLEOTIDE SEQUENCE [LARGE SCALE GENOMIC DNA]</scope>
    <source>
        <strain evidence="3 4">ARSEF 2575</strain>
    </source>
</reference>
<evidence type="ECO:0000313" key="3">
    <source>
        <dbReference type="EMBL" id="EXU99862.1"/>
    </source>
</evidence>
<dbReference type="GO" id="GO:0070681">
    <property type="term" value="P:glutaminyl-tRNAGln biosynthesis via transamidation"/>
    <property type="evidence" value="ECO:0007669"/>
    <property type="project" value="TreeGrafter"/>
</dbReference>
<dbReference type="HOGENOM" id="CLU_085810_0_0_1"/>
<feature type="domain" description="Glutamyl-tRNA amidotransferase complex subunit Gta3" evidence="2">
    <location>
        <begin position="57"/>
        <end position="113"/>
    </location>
</feature>
<dbReference type="OrthoDB" id="5522061at2759"/>
<dbReference type="InterPro" id="IPR036113">
    <property type="entry name" value="Asp/Glu-ADT_sf_sub_c"/>
</dbReference>
<keyword evidence="3" id="KW-0808">Transferase</keyword>
<dbReference type="GO" id="GO:0032543">
    <property type="term" value="P:mitochondrial translation"/>
    <property type="evidence" value="ECO:0007669"/>
    <property type="project" value="TreeGrafter"/>
</dbReference>
<comment type="caution">
    <text evidence="3">The sequence shown here is derived from an EMBL/GenBank/DDBJ whole genome shotgun (WGS) entry which is preliminary data.</text>
</comment>
<sequence>MPLCTSCRCLLRRALRPRQRFLSTSSKPSPAEMLSKPTWSVRSLRHPPPTTTAAAPAATEKITSSQLHHLLRLAALPLPQTPSEENTMISTLQDQLHFVRAVQRVDTTGVEPLRAIQDETEEARRENTITLADMQGLLDAEEHVGHYQRPRRVRTRIEDESSEKWDVVGTAGRKAGKYFVVESRKT</sequence>
<dbReference type="SUPFAM" id="SSF141000">
    <property type="entry name" value="Glu-tRNAGln amidotransferase C subunit"/>
    <property type="match status" value="1"/>
</dbReference>
<evidence type="ECO:0000259" key="2">
    <source>
        <dbReference type="Pfam" id="PF20978"/>
    </source>
</evidence>
<dbReference type="InterPro" id="IPR049545">
    <property type="entry name" value="Gta3_dom"/>
</dbReference>
<feature type="region of interest" description="Disordered" evidence="1">
    <location>
        <begin position="21"/>
        <end position="56"/>
    </location>
</feature>
<dbReference type="InterPro" id="IPR003837">
    <property type="entry name" value="GatC"/>
</dbReference>
<dbReference type="GO" id="GO:0006450">
    <property type="term" value="P:regulation of translational fidelity"/>
    <property type="evidence" value="ECO:0007669"/>
    <property type="project" value="InterPro"/>
</dbReference>
<dbReference type="PANTHER" id="PTHR15004">
    <property type="entry name" value="GLUTAMYL-TRNA(GLN) AMIDOTRANSFERASE SUBUNIT C, MITOCHONDRIAL"/>
    <property type="match status" value="1"/>
</dbReference>
<evidence type="ECO:0000313" key="4">
    <source>
        <dbReference type="Proteomes" id="UP000030151"/>
    </source>
</evidence>
<gene>
    <name evidence="3" type="ORF">X797_006991</name>
</gene>
<dbReference type="Proteomes" id="UP000030151">
    <property type="component" value="Unassembled WGS sequence"/>
</dbReference>
<dbReference type="GO" id="GO:0016740">
    <property type="term" value="F:transferase activity"/>
    <property type="evidence" value="ECO:0007669"/>
    <property type="project" value="UniProtKB-KW"/>
</dbReference>
<accession>A0A014P8Y6</accession>
<organism evidence="3 4">
    <name type="scientific">Metarhizium robertsii</name>
    <dbReference type="NCBI Taxonomy" id="568076"/>
    <lineage>
        <taxon>Eukaryota</taxon>
        <taxon>Fungi</taxon>
        <taxon>Dikarya</taxon>
        <taxon>Ascomycota</taxon>
        <taxon>Pezizomycotina</taxon>
        <taxon>Sordariomycetes</taxon>
        <taxon>Hypocreomycetidae</taxon>
        <taxon>Hypocreales</taxon>
        <taxon>Clavicipitaceae</taxon>
        <taxon>Metarhizium</taxon>
    </lineage>
</organism>
<name>A0A014P8Y6_9HYPO</name>
<evidence type="ECO:0000256" key="1">
    <source>
        <dbReference type="SAM" id="MobiDB-lite"/>
    </source>
</evidence>
<dbReference type="AlphaFoldDB" id="A0A014P8Y6"/>
<dbReference type="PANTHER" id="PTHR15004:SF0">
    <property type="entry name" value="GLUTAMYL-TRNA(GLN) AMIDOTRANSFERASE SUBUNIT C, MITOCHONDRIAL"/>
    <property type="match status" value="1"/>
</dbReference>
<dbReference type="GO" id="GO:0030956">
    <property type="term" value="C:glutamyl-tRNA(Gln) amidotransferase complex"/>
    <property type="evidence" value="ECO:0007669"/>
    <property type="project" value="TreeGrafter"/>
</dbReference>
<dbReference type="EMBL" id="JELW01000016">
    <property type="protein sequence ID" value="EXU99862.1"/>
    <property type="molecule type" value="Genomic_DNA"/>
</dbReference>
<proteinExistence type="predicted"/>
<dbReference type="GO" id="GO:0005739">
    <property type="term" value="C:mitochondrion"/>
    <property type="evidence" value="ECO:0007669"/>
    <property type="project" value="TreeGrafter"/>
</dbReference>
<protein>
    <submittedName>
        <fullName evidence="3">Glu-tRNAGln amidotransferase C subunit</fullName>
    </submittedName>
</protein>